<dbReference type="EMBL" id="CP003382">
    <property type="protein sequence ID" value="AFZ67548.1"/>
    <property type="molecule type" value="Genomic_DNA"/>
</dbReference>
<name>L0A0X3_DEIPD</name>
<reference evidence="3" key="1">
    <citation type="submission" date="2012-03" db="EMBL/GenBank/DDBJ databases">
        <title>Complete sequence of chromosome of Deinococcus peraridilitoris DSM 19664.</title>
        <authorList>
            <person name="Lucas S."/>
            <person name="Copeland A."/>
            <person name="Lapidus A."/>
            <person name="Glavina del Rio T."/>
            <person name="Dalin E."/>
            <person name="Tice H."/>
            <person name="Bruce D."/>
            <person name="Goodwin L."/>
            <person name="Pitluck S."/>
            <person name="Peters L."/>
            <person name="Mikhailova N."/>
            <person name="Lu M."/>
            <person name="Kyrpides N."/>
            <person name="Mavromatis K."/>
            <person name="Ivanova N."/>
            <person name="Brettin T."/>
            <person name="Detter J.C."/>
            <person name="Han C."/>
            <person name="Larimer F."/>
            <person name="Land M."/>
            <person name="Hauser L."/>
            <person name="Markowitz V."/>
            <person name="Cheng J.-F."/>
            <person name="Hugenholtz P."/>
            <person name="Woyke T."/>
            <person name="Wu D."/>
            <person name="Pukall R."/>
            <person name="Steenblock K."/>
            <person name="Brambilla E."/>
            <person name="Klenk H.-P."/>
            <person name="Eisen J.A."/>
        </authorList>
    </citation>
    <scope>NUCLEOTIDE SEQUENCE [LARGE SCALE GENOMIC DNA]</scope>
    <source>
        <strain evidence="3">DSM 19664 / LMG 22246 / CIP 109416 / KR-200</strain>
    </source>
</reference>
<proteinExistence type="predicted"/>
<dbReference type="Proteomes" id="UP000010467">
    <property type="component" value="Chromosome"/>
</dbReference>
<accession>L0A0X3</accession>
<dbReference type="PATRIC" id="fig|937777.3.peg.2062"/>
<dbReference type="OrthoDB" id="8064373at2"/>
<dbReference type="Gene3D" id="3.40.50.300">
    <property type="entry name" value="P-loop containing nucleotide triphosphate hydrolases"/>
    <property type="match status" value="1"/>
</dbReference>
<keyword evidence="3" id="KW-1185">Reference proteome</keyword>
<dbReference type="RefSeq" id="WP_015235853.1">
    <property type="nucleotide sequence ID" value="NC_019793.1"/>
</dbReference>
<feature type="domain" description="IstB-like ATP-binding" evidence="1">
    <location>
        <begin position="94"/>
        <end position="218"/>
    </location>
</feature>
<dbReference type="GO" id="GO:0006260">
    <property type="term" value="P:DNA replication"/>
    <property type="evidence" value="ECO:0007669"/>
    <property type="project" value="TreeGrafter"/>
</dbReference>
<dbReference type="PANTHER" id="PTHR30050">
    <property type="entry name" value="CHROMOSOMAL REPLICATION INITIATOR PROTEIN DNAA"/>
    <property type="match status" value="1"/>
</dbReference>
<organism evidence="2 3">
    <name type="scientific">Deinococcus peraridilitoris (strain DSM 19664 / LMG 22246 / CIP 109416 / KR-200)</name>
    <dbReference type="NCBI Taxonomy" id="937777"/>
    <lineage>
        <taxon>Bacteria</taxon>
        <taxon>Thermotogati</taxon>
        <taxon>Deinococcota</taxon>
        <taxon>Deinococci</taxon>
        <taxon>Deinococcales</taxon>
        <taxon>Deinococcaceae</taxon>
        <taxon>Deinococcus</taxon>
    </lineage>
</organism>
<dbReference type="STRING" id="937777.Deipe_2052"/>
<dbReference type="GO" id="GO:0005524">
    <property type="term" value="F:ATP binding"/>
    <property type="evidence" value="ECO:0007669"/>
    <property type="project" value="InterPro"/>
</dbReference>
<dbReference type="InterPro" id="IPR027417">
    <property type="entry name" value="P-loop_NTPase"/>
</dbReference>
<dbReference type="InterPro" id="IPR002611">
    <property type="entry name" value="IstB_ATP-bd"/>
</dbReference>
<evidence type="ECO:0000313" key="3">
    <source>
        <dbReference type="Proteomes" id="UP000010467"/>
    </source>
</evidence>
<dbReference type="Pfam" id="PF01695">
    <property type="entry name" value="IstB_IS21"/>
    <property type="match status" value="1"/>
</dbReference>
<dbReference type="PANTHER" id="PTHR30050:SF4">
    <property type="entry name" value="ATP-BINDING PROTEIN RV3427C IN INSERTION SEQUENCE-RELATED"/>
    <property type="match status" value="1"/>
</dbReference>
<sequence>MTQDTCQVCQQTLRTDRSCDAGWIEVEQYPPEQGRAPLVARCRQWEAHLAATAHASGLEASGLTDAAYTASWNDLDLTSRAWQAAHSIARHVEDVIERGLNVVLSGVTGTGKTHAGVLITRAAMGGGATAMKLDWSRFLDGVRDSFNDRTLESEGQQLQRLVAVDFLMLDDIGSGDAENNRFSLTRLEKVIGRRYDAGKPTLLTVNFKPQLLAEVIGDRAAGRIKGRVMEISFTTKYREHTERQEVADLVSRLWAGATR</sequence>
<gene>
    <name evidence="2" type="ordered locus">Deipe_2052</name>
</gene>
<dbReference type="AlphaFoldDB" id="L0A0X3"/>
<dbReference type="SUPFAM" id="SSF52540">
    <property type="entry name" value="P-loop containing nucleoside triphosphate hydrolases"/>
    <property type="match status" value="1"/>
</dbReference>
<dbReference type="KEGG" id="dpd:Deipe_2052"/>
<dbReference type="eggNOG" id="COG1484">
    <property type="taxonomic scope" value="Bacteria"/>
</dbReference>
<evidence type="ECO:0000259" key="1">
    <source>
        <dbReference type="Pfam" id="PF01695"/>
    </source>
</evidence>
<protein>
    <submittedName>
        <fullName evidence="2">DNA replication protein</fullName>
    </submittedName>
</protein>
<dbReference type="HOGENOM" id="CLU_1029420_0_0_0"/>
<evidence type="ECO:0000313" key="2">
    <source>
        <dbReference type="EMBL" id="AFZ67548.1"/>
    </source>
</evidence>